<keyword evidence="8 10" id="KW-1133">Transmembrane helix</keyword>
<evidence type="ECO:0000313" key="12">
    <source>
        <dbReference type="EMBL" id="MBB6523467.1"/>
    </source>
</evidence>
<dbReference type="AlphaFoldDB" id="A0A7X0JWD6"/>
<accession>A0A7X0JWD6</accession>
<feature type="transmembrane region" description="Helical" evidence="10">
    <location>
        <begin position="15"/>
        <end position="40"/>
    </location>
</feature>
<comment type="similarity">
    <text evidence="3 10">Belongs to the FliL family.</text>
</comment>
<feature type="region of interest" description="Disordered" evidence="11">
    <location>
        <begin position="44"/>
        <end position="78"/>
    </location>
</feature>
<comment type="subcellular location">
    <subcellularLocation>
        <location evidence="10">Cell inner membrane</location>
    </subcellularLocation>
    <subcellularLocation>
        <location evidence="2">Cell membrane</location>
        <topology evidence="2">Single-pass membrane protein</topology>
    </subcellularLocation>
</comment>
<evidence type="ECO:0000313" key="13">
    <source>
        <dbReference type="Proteomes" id="UP000528457"/>
    </source>
</evidence>
<evidence type="ECO:0000256" key="5">
    <source>
        <dbReference type="ARBA" id="ARBA00022500"/>
    </source>
</evidence>
<keyword evidence="13" id="KW-1185">Reference proteome</keyword>
<dbReference type="InterPro" id="IPR005503">
    <property type="entry name" value="FliL"/>
</dbReference>
<organism evidence="12 13">
    <name type="scientific">Pseudoteredinibacter isoporae</name>
    <dbReference type="NCBI Taxonomy" id="570281"/>
    <lineage>
        <taxon>Bacteria</taxon>
        <taxon>Pseudomonadati</taxon>
        <taxon>Pseudomonadota</taxon>
        <taxon>Gammaproteobacteria</taxon>
        <taxon>Cellvibrionales</taxon>
        <taxon>Cellvibrionaceae</taxon>
        <taxon>Pseudoteredinibacter</taxon>
    </lineage>
</organism>
<dbReference type="GO" id="GO:0005886">
    <property type="term" value="C:plasma membrane"/>
    <property type="evidence" value="ECO:0007669"/>
    <property type="project" value="UniProtKB-SubCell"/>
</dbReference>
<protein>
    <recommendedName>
        <fullName evidence="10">Flagellar protein FliL</fullName>
    </recommendedName>
</protein>
<keyword evidence="9 10" id="KW-0472">Membrane</keyword>
<keyword evidence="12" id="KW-0282">Flagellum</keyword>
<dbReference type="Pfam" id="PF03748">
    <property type="entry name" value="FliL"/>
    <property type="match status" value="1"/>
</dbReference>
<evidence type="ECO:0000256" key="7">
    <source>
        <dbReference type="ARBA" id="ARBA00022779"/>
    </source>
</evidence>
<keyword evidence="12" id="KW-0966">Cell projection</keyword>
<keyword evidence="4" id="KW-1003">Cell membrane</keyword>
<keyword evidence="7 10" id="KW-0283">Flagellar rotation</keyword>
<evidence type="ECO:0000256" key="4">
    <source>
        <dbReference type="ARBA" id="ARBA00022475"/>
    </source>
</evidence>
<evidence type="ECO:0000256" key="2">
    <source>
        <dbReference type="ARBA" id="ARBA00004162"/>
    </source>
</evidence>
<sequence length="183" mass="20352">MAEENESQGGGKKKLIIFIVLGLVLIGASVGGTLFALGFFDEQKTEQTEEGEGEGEENPEEAEEGEEGDEMEAAEPTPSAIYLPLKPPIIVNFEARGRQRYLQVEVTLMMRTEQALSAAELHMPMIRNALVMLFSGQIYEELQTPEGKELVRQLALEEVQTMMDREIGEPGVEQVLFTNFVMQ</sequence>
<dbReference type="RefSeq" id="WP_166847773.1">
    <property type="nucleotide sequence ID" value="NZ_JAAONY010000003.1"/>
</dbReference>
<comment type="caution">
    <text evidence="12">The sequence shown here is derived from an EMBL/GenBank/DDBJ whole genome shotgun (WGS) entry which is preliminary data.</text>
</comment>
<reference evidence="12 13" key="1">
    <citation type="submission" date="2020-08" db="EMBL/GenBank/DDBJ databases">
        <title>Genomic Encyclopedia of Type Strains, Phase IV (KMG-IV): sequencing the most valuable type-strain genomes for metagenomic binning, comparative biology and taxonomic classification.</title>
        <authorList>
            <person name="Goeker M."/>
        </authorList>
    </citation>
    <scope>NUCLEOTIDE SEQUENCE [LARGE SCALE GENOMIC DNA]</scope>
    <source>
        <strain evidence="12 13">DSM 22368</strain>
    </source>
</reference>
<evidence type="ECO:0000256" key="3">
    <source>
        <dbReference type="ARBA" id="ARBA00008281"/>
    </source>
</evidence>
<comment type="function">
    <text evidence="1 10">Controls the rotational direction of flagella during chemotaxis.</text>
</comment>
<evidence type="ECO:0000256" key="11">
    <source>
        <dbReference type="SAM" id="MobiDB-lite"/>
    </source>
</evidence>
<evidence type="ECO:0000256" key="9">
    <source>
        <dbReference type="ARBA" id="ARBA00023136"/>
    </source>
</evidence>
<dbReference type="PANTHER" id="PTHR35091:SF2">
    <property type="entry name" value="FLAGELLAR PROTEIN FLIL"/>
    <property type="match status" value="1"/>
</dbReference>
<evidence type="ECO:0000256" key="10">
    <source>
        <dbReference type="RuleBase" id="RU364125"/>
    </source>
</evidence>
<feature type="compositionally biased region" description="Acidic residues" evidence="11">
    <location>
        <begin position="48"/>
        <end position="73"/>
    </location>
</feature>
<dbReference type="GO" id="GO:0006935">
    <property type="term" value="P:chemotaxis"/>
    <property type="evidence" value="ECO:0007669"/>
    <property type="project" value="UniProtKB-KW"/>
</dbReference>
<proteinExistence type="inferred from homology"/>
<keyword evidence="10" id="KW-0997">Cell inner membrane</keyword>
<gene>
    <name evidence="12" type="ORF">HNR48_003769</name>
</gene>
<dbReference type="EMBL" id="JACHHT010000003">
    <property type="protein sequence ID" value="MBB6523467.1"/>
    <property type="molecule type" value="Genomic_DNA"/>
</dbReference>
<name>A0A7X0JWD6_9GAMM</name>
<dbReference type="FunCoup" id="A0A7X0JWD6">
    <property type="interactions" value="47"/>
</dbReference>
<keyword evidence="5 10" id="KW-0145">Chemotaxis</keyword>
<dbReference type="PANTHER" id="PTHR35091">
    <property type="entry name" value="FLAGELLAR PROTEIN FLIL"/>
    <property type="match status" value="1"/>
</dbReference>
<dbReference type="Proteomes" id="UP000528457">
    <property type="component" value="Unassembled WGS sequence"/>
</dbReference>
<keyword evidence="6 10" id="KW-0812">Transmembrane</keyword>
<keyword evidence="12" id="KW-0969">Cilium</keyword>
<evidence type="ECO:0000256" key="6">
    <source>
        <dbReference type="ARBA" id="ARBA00022692"/>
    </source>
</evidence>
<evidence type="ECO:0000256" key="8">
    <source>
        <dbReference type="ARBA" id="ARBA00022989"/>
    </source>
</evidence>
<dbReference type="InParanoid" id="A0A7X0JWD6"/>
<dbReference type="GO" id="GO:0009425">
    <property type="term" value="C:bacterial-type flagellum basal body"/>
    <property type="evidence" value="ECO:0007669"/>
    <property type="project" value="InterPro"/>
</dbReference>
<evidence type="ECO:0000256" key="1">
    <source>
        <dbReference type="ARBA" id="ARBA00002254"/>
    </source>
</evidence>
<dbReference type="GO" id="GO:0071978">
    <property type="term" value="P:bacterial-type flagellum-dependent swarming motility"/>
    <property type="evidence" value="ECO:0007669"/>
    <property type="project" value="TreeGrafter"/>
</dbReference>